<proteinExistence type="predicted"/>
<evidence type="ECO:0000313" key="3">
    <source>
        <dbReference type="Proteomes" id="UP000297245"/>
    </source>
</evidence>
<name>A0A4S8M460_DENBC</name>
<dbReference type="Proteomes" id="UP000297245">
    <property type="component" value="Unassembled WGS sequence"/>
</dbReference>
<feature type="compositionally biased region" description="Basic and acidic residues" evidence="1">
    <location>
        <begin position="1"/>
        <end position="14"/>
    </location>
</feature>
<sequence>MGDSKGEFKKKDISQRQCLYKDSGTTSSASEKGSQILNGETDQDEPVAEAFQFPQSPTNAAPPSPVVWTISLPHAYFSPSRGISNKPKPSLLFTPGLASTSSESQPNSVPTEVEAEPVSTVRFRATGTSRSRSSDSKRDVSPDTGAKAEQEATEEENHGIERISGEDEAEVGEI</sequence>
<evidence type="ECO:0000256" key="1">
    <source>
        <dbReference type="SAM" id="MobiDB-lite"/>
    </source>
</evidence>
<keyword evidence="3" id="KW-1185">Reference proteome</keyword>
<organism evidence="2 3">
    <name type="scientific">Dendrothele bispora (strain CBS 962.96)</name>
    <dbReference type="NCBI Taxonomy" id="1314807"/>
    <lineage>
        <taxon>Eukaryota</taxon>
        <taxon>Fungi</taxon>
        <taxon>Dikarya</taxon>
        <taxon>Basidiomycota</taxon>
        <taxon>Agaricomycotina</taxon>
        <taxon>Agaricomycetes</taxon>
        <taxon>Agaricomycetidae</taxon>
        <taxon>Agaricales</taxon>
        <taxon>Agaricales incertae sedis</taxon>
        <taxon>Dendrothele</taxon>
    </lineage>
</organism>
<evidence type="ECO:0000313" key="2">
    <source>
        <dbReference type="EMBL" id="THU96979.1"/>
    </source>
</evidence>
<feature type="compositionally biased region" description="Polar residues" evidence="1">
    <location>
        <begin position="23"/>
        <end position="40"/>
    </location>
</feature>
<accession>A0A4S8M460</accession>
<feature type="compositionally biased region" description="Polar residues" evidence="1">
    <location>
        <begin position="97"/>
        <end position="110"/>
    </location>
</feature>
<reference evidence="2 3" key="1">
    <citation type="journal article" date="2019" name="Nat. Ecol. Evol.">
        <title>Megaphylogeny resolves global patterns of mushroom evolution.</title>
        <authorList>
            <person name="Varga T."/>
            <person name="Krizsan K."/>
            <person name="Foldi C."/>
            <person name="Dima B."/>
            <person name="Sanchez-Garcia M."/>
            <person name="Sanchez-Ramirez S."/>
            <person name="Szollosi G.J."/>
            <person name="Szarkandi J.G."/>
            <person name="Papp V."/>
            <person name="Albert L."/>
            <person name="Andreopoulos W."/>
            <person name="Angelini C."/>
            <person name="Antonin V."/>
            <person name="Barry K.W."/>
            <person name="Bougher N.L."/>
            <person name="Buchanan P."/>
            <person name="Buyck B."/>
            <person name="Bense V."/>
            <person name="Catcheside P."/>
            <person name="Chovatia M."/>
            <person name="Cooper J."/>
            <person name="Damon W."/>
            <person name="Desjardin D."/>
            <person name="Finy P."/>
            <person name="Geml J."/>
            <person name="Haridas S."/>
            <person name="Hughes K."/>
            <person name="Justo A."/>
            <person name="Karasinski D."/>
            <person name="Kautmanova I."/>
            <person name="Kiss B."/>
            <person name="Kocsube S."/>
            <person name="Kotiranta H."/>
            <person name="LaButti K.M."/>
            <person name="Lechner B.E."/>
            <person name="Liimatainen K."/>
            <person name="Lipzen A."/>
            <person name="Lukacs Z."/>
            <person name="Mihaltcheva S."/>
            <person name="Morgado L.N."/>
            <person name="Niskanen T."/>
            <person name="Noordeloos M.E."/>
            <person name="Ohm R.A."/>
            <person name="Ortiz-Santana B."/>
            <person name="Ovrebo C."/>
            <person name="Racz N."/>
            <person name="Riley R."/>
            <person name="Savchenko A."/>
            <person name="Shiryaev A."/>
            <person name="Soop K."/>
            <person name="Spirin V."/>
            <person name="Szebenyi C."/>
            <person name="Tomsovsky M."/>
            <person name="Tulloss R.E."/>
            <person name="Uehling J."/>
            <person name="Grigoriev I.V."/>
            <person name="Vagvolgyi C."/>
            <person name="Papp T."/>
            <person name="Martin F.M."/>
            <person name="Miettinen O."/>
            <person name="Hibbett D.S."/>
            <person name="Nagy L.G."/>
        </authorList>
    </citation>
    <scope>NUCLEOTIDE SEQUENCE [LARGE SCALE GENOMIC DNA]</scope>
    <source>
        <strain evidence="2 3">CBS 962.96</strain>
    </source>
</reference>
<feature type="region of interest" description="Disordered" evidence="1">
    <location>
        <begin position="78"/>
        <end position="174"/>
    </location>
</feature>
<protein>
    <submittedName>
        <fullName evidence="2">Uncharacterized protein</fullName>
    </submittedName>
</protein>
<dbReference type="EMBL" id="ML179165">
    <property type="protein sequence ID" value="THU96979.1"/>
    <property type="molecule type" value="Genomic_DNA"/>
</dbReference>
<feature type="region of interest" description="Disordered" evidence="1">
    <location>
        <begin position="1"/>
        <end position="66"/>
    </location>
</feature>
<gene>
    <name evidence="2" type="ORF">K435DRAFT_858045</name>
</gene>
<dbReference type="AlphaFoldDB" id="A0A4S8M460"/>
<feature type="compositionally biased region" description="Basic and acidic residues" evidence="1">
    <location>
        <begin position="132"/>
        <end position="165"/>
    </location>
</feature>